<dbReference type="Proteomes" id="UP000823935">
    <property type="component" value="Unassembled WGS sequence"/>
</dbReference>
<feature type="domain" description="HEPN" evidence="2">
    <location>
        <begin position="22"/>
        <end position="134"/>
    </location>
</feature>
<dbReference type="Pfam" id="PF05168">
    <property type="entry name" value="HEPN"/>
    <property type="match status" value="1"/>
</dbReference>
<dbReference type="AlphaFoldDB" id="A0A9D1EWN1"/>
<dbReference type="PANTHER" id="PTHR36565">
    <property type="entry name" value="UPF0332 PROTEIN TM_1000"/>
    <property type="match status" value="1"/>
</dbReference>
<comment type="similarity">
    <text evidence="1">Belongs to the UPF0332 family.</text>
</comment>
<sequence length="146" mass="16997">MLRGRESKLPENTNLQKDYAGYRLERAKEDLEAAQLLYKAGNYRIANNRAYYAIFHAMRAVLVFDNFDSSKHSGVIAEFRRRYIKAGVFPAEVSKMIGSAFMIRNASDYDDMFLASRTDTEEQIRNAEYILKLLSDYIKKRIGEYK</sequence>
<dbReference type="InterPro" id="IPR007842">
    <property type="entry name" value="HEPN_dom"/>
</dbReference>
<dbReference type="PANTHER" id="PTHR36565:SF1">
    <property type="entry name" value="UPF0332 PROTEIN TM_1000"/>
    <property type="match status" value="1"/>
</dbReference>
<organism evidence="3 4">
    <name type="scientific">Candidatus Limivivens intestinipullorum</name>
    <dbReference type="NCBI Taxonomy" id="2840858"/>
    <lineage>
        <taxon>Bacteria</taxon>
        <taxon>Bacillati</taxon>
        <taxon>Bacillota</taxon>
        <taxon>Clostridia</taxon>
        <taxon>Lachnospirales</taxon>
        <taxon>Lachnospiraceae</taxon>
        <taxon>Lachnospiraceae incertae sedis</taxon>
        <taxon>Candidatus Limivivens</taxon>
    </lineage>
</organism>
<protein>
    <submittedName>
        <fullName evidence="3">HEPN domain-containing protein</fullName>
    </submittedName>
</protein>
<dbReference type="InterPro" id="IPR052226">
    <property type="entry name" value="UPF0332_toxin"/>
</dbReference>
<dbReference type="Gene3D" id="1.20.120.330">
    <property type="entry name" value="Nucleotidyltransferases domain 2"/>
    <property type="match status" value="1"/>
</dbReference>
<gene>
    <name evidence="3" type="ORF">IAB44_16530</name>
</gene>
<reference evidence="3" key="2">
    <citation type="journal article" date="2021" name="PeerJ">
        <title>Extensive microbial diversity within the chicken gut microbiome revealed by metagenomics and culture.</title>
        <authorList>
            <person name="Gilroy R."/>
            <person name="Ravi A."/>
            <person name="Getino M."/>
            <person name="Pursley I."/>
            <person name="Horton D.L."/>
            <person name="Alikhan N.F."/>
            <person name="Baker D."/>
            <person name="Gharbi K."/>
            <person name="Hall N."/>
            <person name="Watson M."/>
            <person name="Adriaenssens E.M."/>
            <person name="Foster-Nyarko E."/>
            <person name="Jarju S."/>
            <person name="Secka A."/>
            <person name="Antonio M."/>
            <person name="Oren A."/>
            <person name="Chaudhuri R.R."/>
            <person name="La Ragione R."/>
            <person name="Hildebrand F."/>
            <person name="Pallen M.J."/>
        </authorList>
    </citation>
    <scope>NUCLEOTIDE SEQUENCE</scope>
    <source>
        <strain evidence="3">CHK190-19873</strain>
    </source>
</reference>
<evidence type="ECO:0000259" key="2">
    <source>
        <dbReference type="Pfam" id="PF05168"/>
    </source>
</evidence>
<dbReference type="SUPFAM" id="SSF81593">
    <property type="entry name" value="Nucleotidyltransferase substrate binding subunit/domain"/>
    <property type="match status" value="1"/>
</dbReference>
<dbReference type="EMBL" id="DVIQ01000113">
    <property type="protein sequence ID" value="HIS33131.1"/>
    <property type="molecule type" value="Genomic_DNA"/>
</dbReference>
<comment type="caution">
    <text evidence="3">The sequence shown here is derived from an EMBL/GenBank/DDBJ whole genome shotgun (WGS) entry which is preliminary data.</text>
</comment>
<evidence type="ECO:0000313" key="3">
    <source>
        <dbReference type="EMBL" id="HIS33131.1"/>
    </source>
</evidence>
<reference evidence="3" key="1">
    <citation type="submission" date="2020-10" db="EMBL/GenBank/DDBJ databases">
        <authorList>
            <person name="Gilroy R."/>
        </authorList>
    </citation>
    <scope>NUCLEOTIDE SEQUENCE</scope>
    <source>
        <strain evidence="3">CHK190-19873</strain>
    </source>
</reference>
<evidence type="ECO:0000256" key="1">
    <source>
        <dbReference type="ARBA" id="ARBA00038248"/>
    </source>
</evidence>
<proteinExistence type="inferred from homology"/>
<name>A0A9D1EWN1_9FIRM</name>
<accession>A0A9D1EWN1</accession>
<evidence type="ECO:0000313" key="4">
    <source>
        <dbReference type="Proteomes" id="UP000823935"/>
    </source>
</evidence>